<evidence type="ECO:0000313" key="1">
    <source>
        <dbReference type="Proteomes" id="UP000887564"/>
    </source>
</evidence>
<organism evidence="1 2">
    <name type="scientific">Parascaris equorum</name>
    <name type="common">Equine roundworm</name>
    <dbReference type="NCBI Taxonomy" id="6256"/>
    <lineage>
        <taxon>Eukaryota</taxon>
        <taxon>Metazoa</taxon>
        <taxon>Ecdysozoa</taxon>
        <taxon>Nematoda</taxon>
        <taxon>Chromadorea</taxon>
        <taxon>Rhabditida</taxon>
        <taxon>Spirurina</taxon>
        <taxon>Ascaridomorpha</taxon>
        <taxon>Ascaridoidea</taxon>
        <taxon>Ascarididae</taxon>
        <taxon>Parascaris</taxon>
    </lineage>
</organism>
<dbReference type="Proteomes" id="UP000887564">
    <property type="component" value="Unplaced"/>
</dbReference>
<sequence length="64" mass="7917">MVFAWLFRYLQGERIIDCAEFMRYEMIEFLRETGELCHKLVTWKDCRARSECKRWNESFTLKVC</sequence>
<accession>A0A914RAM1</accession>
<reference evidence="2" key="1">
    <citation type="submission" date="2022-11" db="UniProtKB">
        <authorList>
            <consortium name="WormBaseParasite"/>
        </authorList>
    </citation>
    <scope>IDENTIFICATION</scope>
</reference>
<evidence type="ECO:0000313" key="2">
    <source>
        <dbReference type="WBParaSite" id="PEQ_0000175501-mRNA-1"/>
    </source>
</evidence>
<proteinExistence type="predicted"/>
<dbReference type="AlphaFoldDB" id="A0A914RAM1"/>
<name>A0A914RAM1_PAREQ</name>
<keyword evidence="1" id="KW-1185">Reference proteome</keyword>
<dbReference type="WBParaSite" id="PEQ_0000175501-mRNA-1">
    <property type="protein sequence ID" value="PEQ_0000175501-mRNA-1"/>
    <property type="gene ID" value="PEQ_0000175501"/>
</dbReference>
<protein>
    <submittedName>
        <fullName evidence="2">Uncharacterized protein</fullName>
    </submittedName>
</protein>